<dbReference type="InterPro" id="IPR029492">
    <property type="entry name" value="DUF4435"/>
</dbReference>
<proteinExistence type="predicted"/>
<keyword evidence="3" id="KW-1185">Reference proteome</keyword>
<evidence type="ECO:0000313" key="2">
    <source>
        <dbReference type="EMBL" id="MBO1363444.1"/>
    </source>
</evidence>
<dbReference type="Pfam" id="PF14491">
    <property type="entry name" value="DUF4435"/>
    <property type="match status" value="1"/>
</dbReference>
<accession>A0ABS3M5I6</accession>
<protein>
    <submittedName>
        <fullName evidence="2">DUF4435 domain-containing protein</fullName>
    </submittedName>
</protein>
<dbReference type="EMBL" id="JAERMS010000016">
    <property type="protein sequence ID" value="MBO1363444.1"/>
    <property type="molecule type" value="Genomic_DNA"/>
</dbReference>
<name>A0ABS3M5I6_9BACT</name>
<reference evidence="2 3" key="1">
    <citation type="submission" date="2021-01" db="EMBL/GenBank/DDBJ databases">
        <title>Prevotella A2931 sp. nov.</title>
        <authorList>
            <person name="Buhl M."/>
            <person name="Oberhettinger P."/>
        </authorList>
    </citation>
    <scope>NUCLEOTIDE SEQUENCE [LARGE SCALE GENOMIC DNA]</scope>
    <source>
        <strain evidence="2 3">A2931</strain>
    </source>
</reference>
<organism evidence="2 3">
    <name type="scientific">Prevotella illustrans</name>
    <dbReference type="NCBI Taxonomy" id="2800387"/>
    <lineage>
        <taxon>Bacteria</taxon>
        <taxon>Pseudomonadati</taxon>
        <taxon>Bacteroidota</taxon>
        <taxon>Bacteroidia</taxon>
        <taxon>Bacteroidales</taxon>
        <taxon>Prevotellaceae</taxon>
        <taxon>Prevotella</taxon>
    </lineage>
</organism>
<sequence>MNRIENQARYYSNLPLRDRNIKAVVHLENSEDILFWNYQLQNAYPATYHFITYSKSNNGMDTRGCEQCLRYKSYLTKRFFICIDSDLRQLRGEEELTADNRIAQTYTYSWENHFCEAERLQNRFAELVPDTEFDFCKFLKILSAVVYKPLLYLVHYSQSSALNQQWNITKFNACLPLQPNREELADNGRAYIEKVETLFAGALKNLRQPANMTNEHLHEENAYLHIQGHQLYKLILYIGTLLCRRTGVAFKADILDKMLHTNGYPEIDNVQTDIKQITSAEE</sequence>
<gene>
    <name evidence="2" type="ORF">JHU38_06595</name>
</gene>
<evidence type="ECO:0000313" key="3">
    <source>
        <dbReference type="Proteomes" id="UP000664265"/>
    </source>
</evidence>
<dbReference type="Proteomes" id="UP000664265">
    <property type="component" value="Unassembled WGS sequence"/>
</dbReference>
<evidence type="ECO:0000259" key="1">
    <source>
        <dbReference type="Pfam" id="PF14491"/>
    </source>
</evidence>
<feature type="domain" description="DUF4435" evidence="1">
    <location>
        <begin position="24"/>
        <end position="235"/>
    </location>
</feature>
<comment type="caution">
    <text evidence="2">The sequence shown here is derived from an EMBL/GenBank/DDBJ whole genome shotgun (WGS) entry which is preliminary data.</text>
</comment>
<dbReference type="RefSeq" id="WP_107581423.1">
    <property type="nucleotide sequence ID" value="NZ_JAERMS010000016.1"/>
</dbReference>